<dbReference type="AlphaFoldDB" id="A0A4S2HCS0"/>
<keyword evidence="5 7" id="KW-0573">Peptidoglycan synthesis</keyword>
<dbReference type="UniPathway" id="UPA00219"/>
<feature type="compositionally biased region" description="Polar residues" evidence="8">
    <location>
        <begin position="575"/>
        <end position="587"/>
    </location>
</feature>
<evidence type="ECO:0000256" key="8">
    <source>
        <dbReference type="SAM" id="MobiDB-lite"/>
    </source>
</evidence>
<dbReference type="PANTHER" id="PTHR41533:SF2">
    <property type="entry name" value="BLR7131 PROTEIN"/>
    <property type="match status" value="1"/>
</dbReference>
<comment type="caution">
    <text evidence="11">The sequence shown here is derived from an EMBL/GenBank/DDBJ whole genome shotgun (WGS) entry which is preliminary data.</text>
</comment>
<dbReference type="InterPro" id="IPR005490">
    <property type="entry name" value="LD_TPept_cat_dom"/>
</dbReference>
<evidence type="ECO:0000256" key="5">
    <source>
        <dbReference type="ARBA" id="ARBA00022984"/>
    </source>
</evidence>
<dbReference type="Pfam" id="PF20142">
    <property type="entry name" value="Scaffold"/>
    <property type="match status" value="1"/>
</dbReference>
<evidence type="ECO:0000256" key="2">
    <source>
        <dbReference type="ARBA" id="ARBA00005992"/>
    </source>
</evidence>
<evidence type="ECO:0000313" key="12">
    <source>
        <dbReference type="Proteomes" id="UP000305451"/>
    </source>
</evidence>
<dbReference type="SUPFAM" id="SSF47090">
    <property type="entry name" value="PGBD-like"/>
    <property type="match status" value="1"/>
</dbReference>
<evidence type="ECO:0000259" key="10">
    <source>
        <dbReference type="PROSITE" id="PS52029"/>
    </source>
</evidence>
<dbReference type="Proteomes" id="UP000305451">
    <property type="component" value="Unassembled WGS sequence"/>
</dbReference>
<evidence type="ECO:0000256" key="7">
    <source>
        <dbReference type="PROSITE-ProRule" id="PRU01373"/>
    </source>
</evidence>
<sequence length="603" mass="66586">MTYQSTARAFLLSSAAILAISTPSPAQTPMSRVDPEVQGETTGPDGAIAQSSVAGAIQEAMVDDTLRAMIGPDAEGLMTAAEKAYAIRVFDSIWDRGGVRDLVRALEEAPQSGVYIAPGLLERVRDIGALDRLSDTERARADLTLTAAFLLYADARVNGVTDPGDIADAPVIEDTASENLSLWLAEAGEGLFDYSELDPDHDEFSSLRELRGHYRARAETDSWEAIDAPGELIEVGDEDAIVEDLRTRLAAEDYDVPDAPVREVETQSGATREEAHTALFTEELSEVLKAFQRDRGLKVDGIVGPSTLAELNATPGDLVDRIDANLERWRWAPERFAPTHVRVNIPAYKARAYEDGEVAVEMKAIVGRSSRQTPMLTDSLEYLVANPRWYVPESILERDKLDDIRGSGDYIESHDYFVLDRDTGERADPDTVSWDTQDVAEEYRLVQEPGEENALGELKFMFPNNQAIYLHGTPAQHLFDDAHRSFSSGCIRLAEPLRMSDWLASQDERLDAQNVRDVVAGQELERLELENPVPIHTVYFTATVDETGDARFHPDIYGWDAATLQAMRDNPVSFADQTGQTPITDSTQEARIDGRNDEVPTDA</sequence>
<proteinExistence type="inferred from homology"/>
<dbReference type="InterPro" id="IPR052905">
    <property type="entry name" value="LD-transpeptidase_YkuD-like"/>
</dbReference>
<dbReference type="GO" id="GO:0071555">
    <property type="term" value="P:cell wall organization"/>
    <property type="evidence" value="ECO:0007669"/>
    <property type="project" value="UniProtKB-UniRule"/>
</dbReference>
<feature type="region of interest" description="Disordered" evidence="8">
    <location>
        <begin position="24"/>
        <end position="44"/>
    </location>
</feature>
<evidence type="ECO:0000256" key="3">
    <source>
        <dbReference type="ARBA" id="ARBA00022679"/>
    </source>
</evidence>
<dbReference type="CDD" id="cd16913">
    <property type="entry name" value="YkuD_like"/>
    <property type="match status" value="1"/>
</dbReference>
<feature type="active site" description="Nucleophile" evidence="7">
    <location>
        <position position="490"/>
    </location>
</feature>
<evidence type="ECO:0000256" key="4">
    <source>
        <dbReference type="ARBA" id="ARBA00022960"/>
    </source>
</evidence>
<dbReference type="GO" id="GO:0009252">
    <property type="term" value="P:peptidoglycan biosynthetic process"/>
    <property type="evidence" value="ECO:0007669"/>
    <property type="project" value="UniProtKB-UniPathway"/>
</dbReference>
<feature type="compositionally biased region" description="Basic and acidic residues" evidence="8">
    <location>
        <begin position="588"/>
        <end position="603"/>
    </location>
</feature>
<dbReference type="SUPFAM" id="SSF141523">
    <property type="entry name" value="L,D-transpeptidase catalytic domain-like"/>
    <property type="match status" value="1"/>
</dbReference>
<feature type="active site" description="Proton donor/acceptor" evidence="7">
    <location>
        <position position="471"/>
    </location>
</feature>
<dbReference type="GO" id="GO:0016740">
    <property type="term" value="F:transferase activity"/>
    <property type="evidence" value="ECO:0007669"/>
    <property type="project" value="UniProtKB-KW"/>
</dbReference>
<evidence type="ECO:0000256" key="9">
    <source>
        <dbReference type="SAM" id="SignalP"/>
    </source>
</evidence>
<keyword evidence="12" id="KW-1185">Reference proteome</keyword>
<comment type="similarity">
    <text evidence="2">Belongs to the YkuD family.</text>
</comment>
<dbReference type="InterPro" id="IPR045380">
    <property type="entry name" value="LD_TPept_scaffold_dom"/>
</dbReference>
<keyword evidence="4 7" id="KW-0133">Cell shape</keyword>
<dbReference type="Pfam" id="PF01471">
    <property type="entry name" value="PG_binding_1"/>
    <property type="match status" value="1"/>
</dbReference>
<keyword evidence="6 7" id="KW-0961">Cell wall biogenesis/degradation</keyword>
<reference evidence="11 12" key="1">
    <citation type="journal article" date="2013" name="Int. J. Syst. Evol. Microbiol.">
        <title>Marinicauda pacifica gen. nov., sp. nov., a prosthecate alphaproteobacterium of the family Hyphomonadaceae isolated from deep seawater.</title>
        <authorList>
            <person name="Zhang X.Y."/>
            <person name="Li G.W."/>
            <person name="Wang C.S."/>
            <person name="Zhang Y.J."/>
            <person name="Xu X.W."/>
            <person name="Li H."/>
            <person name="Liu A."/>
            <person name="Liu C."/>
            <person name="Xie B.B."/>
            <person name="Qin Q.L."/>
            <person name="Xu Z."/>
            <person name="Chen X.L."/>
            <person name="Zhou B.C."/>
            <person name="Zhang Y.Z."/>
        </authorList>
    </citation>
    <scope>NUCLEOTIDE SEQUENCE [LARGE SCALE GENOMIC DNA]</scope>
    <source>
        <strain evidence="11 12">P-1 km-3</strain>
    </source>
</reference>
<dbReference type="InterPro" id="IPR036366">
    <property type="entry name" value="PGBDSf"/>
</dbReference>
<dbReference type="InterPro" id="IPR036365">
    <property type="entry name" value="PGBD-like_sf"/>
</dbReference>
<feature type="chain" id="PRO_5020582656" description="L,D-TPase catalytic domain-containing protein" evidence="9">
    <location>
        <begin position="27"/>
        <end position="603"/>
    </location>
</feature>
<dbReference type="GO" id="GO:0004180">
    <property type="term" value="F:carboxypeptidase activity"/>
    <property type="evidence" value="ECO:0007669"/>
    <property type="project" value="UniProtKB-ARBA"/>
</dbReference>
<dbReference type="EMBL" id="SRXV01000001">
    <property type="protein sequence ID" value="TGY93850.1"/>
    <property type="molecule type" value="Genomic_DNA"/>
</dbReference>
<keyword evidence="3" id="KW-0808">Transferase</keyword>
<feature type="domain" description="L,D-TPase catalytic" evidence="10">
    <location>
        <begin position="339"/>
        <end position="520"/>
    </location>
</feature>
<keyword evidence="9" id="KW-0732">Signal</keyword>
<dbReference type="InterPro" id="IPR038063">
    <property type="entry name" value="Transpep_catalytic_dom"/>
</dbReference>
<dbReference type="PANTHER" id="PTHR41533">
    <property type="entry name" value="L,D-TRANSPEPTIDASE HI_1667-RELATED"/>
    <property type="match status" value="1"/>
</dbReference>
<evidence type="ECO:0000256" key="1">
    <source>
        <dbReference type="ARBA" id="ARBA00004752"/>
    </source>
</evidence>
<dbReference type="GO" id="GO:0008360">
    <property type="term" value="P:regulation of cell shape"/>
    <property type="evidence" value="ECO:0007669"/>
    <property type="project" value="UniProtKB-UniRule"/>
</dbReference>
<comment type="pathway">
    <text evidence="1 7">Cell wall biogenesis; peptidoglycan biosynthesis.</text>
</comment>
<dbReference type="Gene3D" id="2.40.440.10">
    <property type="entry name" value="L,D-transpeptidase catalytic domain-like"/>
    <property type="match status" value="1"/>
</dbReference>
<accession>A0A4S2HCS0</accession>
<name>A0A4S2HCS0_9PROT</name>
<gene>
    <name evidence="11" type="ORF">E5162_00720</name>
</gene>
<dbReference type="PROSITE" id="PS52029">
    <property type="entry name" value="LD_TPASE"/>
    <property type="match status" value="1"/>
</dbReference>
<evidence type="ECO:0000313" key="11">
    <source>
        <dbReference type="EMBL" id="TGY93850.1"/>
    </source>
</evidence>
<dbReference type="OrthoDB" id="9778545at2"/>
<organism evidence="11 12">
    <name type="scientific">Marinicauda pacifica</name>
    <dbReference type="NCBI Taxonomy" id="1133559"/>
    <lineage>
        <taxon>Bacteria</taxon>
        <taxon>Pseudomonadati</taxon>
        <taxon>Pseudomonadota</taxon>
        <taxon>Alphaproteobacteria</taxon>
        <taxon>Maricaulales</taxon>
        <taxon>Maricaulaceae</taxon>
        <taxon>Marinicauda</taxon>
    </lineage>
</organism>
<feature type="region of interest" description="Disordered" evidence="8">
    <location>
        <begin position="575"/>
        <end position="603"/>
    </location>
</feature>
<dbReference type="Pfam" id="PF03734">
    <property type="entry name" value="YkuD"/>
    <property type="match status" value="1"/>
</dbReference>
<dbReference type="InterPro" id="IPR002477">
    <property type="entry name" value="Peptidoglycan-bd-like"/>
</dbReference>
<dbReference type="Gene3D" id="1.10.101.10">
    <property type="entry name" value="PGBD-like superfamily/PGBD"/>
    <property type="match status" value="1"/>
</dbReference>
<dbReference type="RefSeq" id="WP_135943045.1">
    <property type="nucleotide sequence ID" value="NZ_BMEI01000001.1"/>
</dbReference>
<protein>
    <recommendedName>
        <fullName evidence="10">L,D-TPase catalytic domain-containing protein</fullName>
    </recommendedName>
</protein>
<evidence type="ECO:0000256" key="6">
    <source>
        <dbReference type="ARBA" id="ARBA00023316"/>
    </source>
</evidence>
<feature type="signal peptide" evidence="9">
    <location>
        <begin position="1"/>
        <end position="26"/>
    </location>
</feature>